<sequence>MPLLPSVIPVLDPLANQLHAEPGRIQVYHPSYVPPARILDLYPSRLPLGLVLDACRILAQNQDGYLTPYEAERTVISSEDVAALLPPHKYKFHVPSDPGYAICTKFRNWIPPARLPQAWGEMILPTDTWKDPHDNWTTLSFKLKDTDTQCAVTGAISRLHPSHLVPKAEALWLDAAAGDAINSIDSARNIITLRADLNADTFDQGHFVIVPYASHPVACFITLGCGDPAHNHHMHRVQLPGRIRRHYLYARFVWNLFKGFREHFAALPNYIKKVPAVNFSGSGKGKGKGNGDRAQDSYPGTGEIDADEGEELKAGRGRRETRRLRRGRRRAAWPSEAVIDSEGASLDISSSTHFDHPHQARLPRGPRRLPRGPAGPADRERRRAGLVPRLQQGAAPGAGVQGGAPRGVGGARGAGCAGRGARFGWGGVGCMGEDAFHIQCRHGDSCVYS</sequence>
<feature type="compositionally biased region" description="Basic residues" evidence="1">
    <location>
        <begin position="319"/>
        <end position="331"/>
    </location>
</feature>
<evidence type="ECO:0000259" key="2">
    <source>
        <dbReference type="Pfam" id="PF13391"/>
    </source>
</evidence>
<accession>A0AAD7MMA9</accession>
<evidence type="ECO:0000256" key="1">
    <source>
        <dbReference type="SAM" id="MobiDB-lite"/>
    </source>
</evidence>
<feature type="region of interest" description="Disordered" evidence="1">
    <location>
        <begin position="279"/>
        <end position="334"/>
    </location>
</feature>
<name>A0AAD7MMA9_9AGAR</name>
<evidence type="ECO:0000313" key="3">
    <source>
        <dbReference type="EMBL" id="KAJ7722666.1"/>
    </source>
</evidence>
<feature type="compositionally biased region" description="Gly residues" evidence="1">
    <location>
        <begin position="399"/>
        <end position="415"/>
    </location>
</feature>
<dbReference type="Pfam" id="PF13391">
    <property type="entry name" value="HNH_2"/>
    <property type="match status" value="1"/>
</dbReference>
<gene>
    <name evidence="3" type="ORF">DFH07DRAFT_946679</name>
</gene>
<protein>
    <recommendedName>
        <fullName evidence="2">HNH nuclease domain-containing protein</fullName>
    </recommendedName>
</protein>
<feature type="domain" description="HNH nuclease" evidence="2">
    <location>
        <begin position="150"/>
        <end position="210"/>
    </location>
</feature>
<comment type="caution">
    <text evidence="3">The sequence shown here is derived from an EMBL/GenBank/DDBJ whole genome shotgun (WGS) entry which is preliminary data.</text>
</comment>
<feature type="compositionally biased region" description="Basic residues" evidence="1">
    <location>
        <begin position="359"/>
        <end position="370"/>
    </location>
</feature>
<dbReference type="EMBL" id="JARJLG010000255">
    <property type="protein sequence ID" value="KAJ7722666.1"/>
    <property type="molecule type" value="Genomic_DNA"/>
</dbReference>
<evidence type="ECO:0000313" key="4">
    <source>
        <dbReference type="Proteomes" id="UP001215280"/>
    </source>
</evidence>
<feature type="region of interest" description="Disordered" evidence="1">
    <location>
        <begin position="347"/>
        <end position="415"/>
    </location>
</feature>
<reference evidence="3" key="1">
    <citation type="submission" date="2023-03" db="EMBL/GenBank/DDBJ databases">
        <title>Massive genome expansion in bonnet fungi (Mycena s.s.) driven by repeated elements and novel gene families across ecological guilds.</title>
        <authorList>
            <consortium name="Lawrence Berkeley National Laboratory"/>
            <person name="Harder C.B."/>
            <person name="Miyauchi S."/>
            <person name="Viragh M."/>
            <person name="Kuo A."/>
            <person name="Thoen E."/>
            <person name="Andreopoulos B."/>
            <person name="Lu D."/>
            <person name="Skrede I."/>
            <person name="Drula E."/>
            <person name="Henrissat B."/>
            <person name="Morin E."/>
            <person name="Kohler A."/>
            <person name="Barry K."/>
            <person name="LaButti K."/>
            <person name="Morin E."/>
            <person name="Salamov A."/>
            <person name="Lipzen A."/>
            <person name="Mereny Z."/>
            <person name="Hegedus B."/>
            <person name="Baldrian P."/>
            <person name="Stursova M."/>
            <person name="Weitz H."/>
            <person name="Taylor A."/>
            <person name="Grigoriev I.V."/>
            <person name="Nagy L.G."/>
            <person name="Martin F."/>
            <person name="Kauserud H."/>
        </authorList>
    </citation>
    <scope>NUCLEOTIDE SEQUENCE</scope>
    <source>
        <strain evidence="3">CBHHK188m</strain>
    </source>
</reference>
<proteinExistence type="predicted"/>
<dbReference type="AlphaFoldDB" id="A0AAD7MMA9"/>
<dbReference type="Proteomes" id="UP001215280">
    <property type="component" value="Unassembled WGS sequence"/>
</dbReference>
<organism evidence="3 4">
    <name type="scientific">Mycena maculata</name>
    <dbReference type="NCBI Taxonomy" id="230809"/>
    <lineage>
        <taxon>Eukaryota</taxon>
        <taxon>Fungi</taxon>
        <taxon>Dikarya</taxon>
        <taxon>Basidiomycota</taxon>
        <taxon>Agaricomycotina</taxon>
        <taxon>Agaricomycetes</taxon>
        <taxon>Agaricomycetidae</taxon>
        <taxon>Agaricales</taxon>
        <taxon>Marasmiineae</taxon>
        <taxon>Mycenaceae</taxon>
        <taxon>Mycena</taxon>
    </lineage>
</organism>
<dbReference type="InterPro" id="IPR003615">
    <property type="entry name" value="HNH_nuc"/>
</dbReference>
<keyword evidence="4" id="KW-1185">Reference proteome</keyword>